<dbReference type="PROSITE" id="PS00188">
    <property type="entry name" value="BIOTIN"/>
    <property type="match status" value="1"/>
</dbReference>
<reference evidence="9 10" key="1">
    <citation type="submission" date="2020-08" db="EMBL/GenBank/DDBJ databases">
        <title>Acidobacteriota in marine sediments use diverse sulfur dissimilation pathways.</title>
        <authorList>
            <person name="Wasmund K."/>
        </authorList>
    </citation>
    <scope>NUCLEOTIDE SEQUENCE [LARGE SCALE GENOMIC DNA]</scope>
    <source>
        <strain evidence="9">MAG AM3-A</strain>
    </source>
</reference>
<dbReference type="InterPro" id="IPR050709">
    <property type="entry name" value="Biotin_Carboxyl_Carrier/Decarb"/>
</dbReference>
<evidence type="ECO:0000256" key="5">
    <source>
        <dbReference type="ARBA" id="ARBA00023211"/>
    </source>
</evidence>
<name>A0A8J6Y4G4_9BACT</name>
<evidence type="ECO:0000256" key="7">
    <source>
        <dbReference type="ARBA" id="ARBA00049495"/>
    </source>
</evidence>
<protein>
    <recommendedName>
        <fullName evidence="2">propionyl-CoA carboxylase</fullName>
        <ecNumber evidence="2">6.4.1.3</ecNumber>
    </recommendedName>
</protein>
<dbReference type="InterPro" id="IPR041265">
    <property type="entry name" value="PCC_BT"/>
</dbReference>
<evidence type="ECO:0000256" key="2">
    <source>
        <dbReference type="ARBA" id="ARBA00013050"/>
    </source>
</evidence>
<dbReference type="SUPFAM" id="SSF51230">
    <property type="entry name" value="Single hybrid motif"/>
    <property type="match status" value="1"/>
</dbReference>
<dbReference type="GO" id="GO:0004658">
    <property type="term" value="F:propionyl-CoA carboxylase activity"/>
    <property type="evidence" value="ECO:0007669"/>
    <property type="project" value="UniProtKB-EC"/>
</dbReference>
<gene>
    <name evidence="9" type="ORF">IFJ97_02410</name>
</gene>
<evidence type="ECO:0000313" key="10">
    <source>
        <dbReference type="Proteomes" id="UP000598633"/>
    </source>
</evidence>
<evidence type="ECO:0000259" key="8">
    <source>
        <dbReference type="PROSITE" id="PS50968"/>
    </source>
</evidence>
<dbReference type="InterPro" id="IPR011053">
    <property type="entry name" value="Single_hybrid_motif"/>
</dbReference>
<dbReference type="GO" id="GO:0016042">
    <property type="term" value="P:lipid catabolic process"/>
    <property type="evidence" value="ECO:0007669"/>
    <property type="project" value="UniProtKB-KW"/>
</dbReference>
<dbReference type="CDD" id="cd06850">
    <property type="entry name" value="biotinyl_domain"/>
    <property type="match status" value="1"/>
</dbReference>
<dbReference type="InterPro" id="IPR001882">
    <property type="entry name" value="Biotin_BS"/>
</dbReference>
<keyword evidence="4" id="KW-0442">Lipid degradation</keyword>
<organism evidence="9 10">
    <name type="scientific">Candidatus Sulfomarinibacter kjeldsenii</name>
    <dbReference type="NCBI Taxonomy" id="2885994"/>
    <lineage>
        <taxon>Bacteria</taxon>
        <taxon>Pseudomonadati</taxon>
        <taxon>Acidobacteriota</taxon>
        <taxon>Thermoanaerobaculia</taxon>
        <taxon>Thermoanaerobaculales</taxon>
        <taxon>Candidatus Sulfomarinibacteraceae</taxon>
        <taxon>Candidatus Sulfomarinibacter</taxon>
    </lineage>
</organism>
<dbReference type="EC" id="6.4.1.3" evidence="2"/>
<dbReference type="Gene3D" id="2.40.50.100">
    <property type="match status" value="1"/>
</dbReference>
<dbReference type="EMBL" id="JACXWA010000040">
    <property type="protein sequence ID" value="MBD3870195.1"/>
    <property type="molecule type" value="Genomic_DNA"/>
</dbReference>
<dbReference type="PANTHER" id="PTHR45266">
    <property type="entry name" value="OXALOACETATE DECARBOXYLASE ALPHA CHAIN"/>
    <property type="match status" value="1"/>
</dbReference>
<dbReference type="Pfam" id="PF18140">
    <property type="entry name" value="PCC_BT"/>
    <property type="match status" value="1"/>
</dbReference>
<evidence type="ECO:0000313" key="9">
    <source>
        <dbReference type="EMBL" id="MBD3870195.1"/>
    </source>
</evidence>
<dbReference type="PROSITE" id="PS50968">
    <property type="entry name" value="BIOTINYL_LIPOYL"/>
    <property type="match status" value="1"/>
</dbReference>
<dbReference type="UniPathway" id="UPA00945">
    <property type="reaction ID" value="UER00908"/>
</dbReference>
<keyword evidence="5" id="KW-0464">Manganese</keyword>
<keyword evidence="6" id="KW-0092">Biotin</keyword>
<comment type="pathway">
    <text evidence="1">Metabolic intermediate metabolism; propanoyl-CoA degradation; succinyl-CoA from propanoyl-CoA: step 1/3.</text>
</comment>
<feature type="domain" description="Lipoyl-binding" evidence="8">
    <location>
        <begin position="92"/>
        <end position="167"/>
    </location>
</feature>
<comment type="caution">
    <text evidence="9">The sequence shown here is derived from an EMBL/GenBank/DDBJ whole genome shotgun (WGS) entry which is preliminary data.</text>
</comment>
<sequence length="167" mass="17903">MRWVVRGGQSSHEVEVERQGDEFTVEIDGQRHELELVSLDGAVASLRFLATGRSLQITYHHGSNGSWRVTVGQREFDLEVLTPAEAVEAVSAARDSGPSRLMAPIPGKVVGVKVKPGDEVEPGQPLVVLEAMKMENELASDQAGKVAAIHVVAGDTVEGGELLVELE</sequence>
<evidence type="ECO:0000256" key="4">
    <source>
        <dbReference type="ARBA" id="ARBA00022963"/>
    </source>
</evidence>
<keyword evidence="3" id="KW-0460">Magnesium</keyword>
<dbReference type="PANTHER" id="PTHR45266:SF3">
    <property type="entry name" value="OXALOACETATE DECARBOXYLASE ALPHA CHAIN"/>
    <property type="match status" value="1"/>
</dbReference>
<dbReference type="InterPro" id="IPR000089">
    <property type="entry name" value="Biotin_lipoyl"/>
</dbReference>
<accession>A0A8J6Y4G4</accession>
<comment type="catalytic activity">
    <reaction evidence="7">
        <text>propanoyl-CoA + hydrogencarbonate + ATP = (S)-methylmalonyl-CoA + ADP + phosphate + H(+)</text>
        <dbReference type="Rhea" id="RHEA:23720"/>
        <dbReference type="ChEBI" id="CHEBI:15378"/>
        <dbReference type="ChEBI" id="CHEBI:17544"/>
        <dbReference type="ChEBI" id="CHEBI:30616"/>
        <dbReference type="ChEBI" id="CHEBI:43474"/>
        <dbReference type="ChEBI" id="CHEBI:57327"/>
        <dbReference type="ChEBI" id="CHEBI:57392"/>
        <dbReference type="ChEBI" id="CHEBI:456216"/>
        <dbReference type="EC" id="6.4.1.3"/>
    </reaction>
    <physiologicalReaction direction="left-to-right" evidence="7">
        <dbReference type="Rhea" id="RHEA:23721"/>
    </physiologicalReaction>
</comment>
<dbReference type="Proteomes" id="UP000598633">
    <property type="component" value="Unassembled WGS sequence"/>
</dbReference>
<keyword evidence="4" id="KW-0443">Lipid metabolism</keyword>
<proteinExistence type="predicted"/>
<evidence type="ECO:0000256" key="3">
    <source>
        <dbReference type="ARBA" id="ARBA00022842"/>
    </source>
</evidence>
<evidence type="ECO:0000256" key="1">
    <source>
        <dbReference type="ARBA" id="ARBA00005060"/>
    </source>
</evidence>
<evidence type="ECO:0000256" key="6">
    <source>
        <dbReference type="ARBA" id="ARBA00023267"/>
    </source>
</evidence>
<dbReference type="FunFam" id="2.40.50.100:FF:000003">
    <property type="entry name" value="Acetyl-CoA carboxylase biotin carboxyl carrier protein"/>
    <property type="match status" value="1"/>
</dbReference>
<dbReference type="Pfam" id="PF00364">
    <property type="entry name" value="Biotin_lipoyl"/>
    <property type="match status" value="1"/>
</dbReference>
<dbReference type="AlphaFoldDB" id="A0A8J6Y4G4"/>